<accession>A0A0A5GS72</accession>
<dbReference type="InterPro" id="IPR028098">
    <property type="entry name" value="Glyco_trans_4-like_N"/>
</dbReference>
<dbReference type="InterPro" id="IPR001296">
    <property type="entry name" value="Glyco_trans_1"/>
</dbReference>
<sequence length="337" mass="38792">MSIYIKSLEKFQSEHYELSFFDTTAKKEDQIAKLLFNLTFLIRFIFCLLAQKPKVAHIHTAGYRSFQRSQWMLRCTRLLNIKCIMHIHSGKFIDFYSESPAQKQASIKKTLHELDQVVVLSQSWKKIFMDTFELADNRVEVVPNAIFIDQFKECRSTSKYETDTKQILFIGSLNKGKGINDLIELAKSLQEDKSIKFLVAGDGPLRGEIETQTNQHQLNIELLGQVSGERKQQIFKKANVFLLPSYFEAMPISIIEAMASGMTILSTTVGSIPDMVHEGQGGYLFSPGKVEEMRRTVQHLDLEEIKRMGQYNLEEAAHYDFDQLNRNLEQLYASILK</sequence>
<proteinExistence type="predicted"/>
<keyword evidence="4" id="KW-1185">Reference proteome</keyword>
<evidence type="ECO:0000259" key="1">
    <source>
        <dbReference type="Pfam" id="PF00534"/>
    </source>
</evidence>
<dbReference type="RefSeq" id="WP_161625280.1">
    <property type="nucleotide sequence ID" value="NZ_AULI01000001.1"/>
</dbReference>
<feature type="domain" description="Glycosyltransferase subfamily 4-like N-terminal" evidence="2">
    <location>
        <begin position="33"/>
        <end position="146"/>
    </location>
</feature>
<dbReference type="eggNOG" id="COG0438">
    <property type="taxonomic scope" value="Bacteria"/>
</dbReference>
<reference evidence="3 4" key="1">
    <citation type="submission" date="2013-08" db="EMBL/GenBank/DDBJ databases">
        <authorList>
            <person name="Huang J."/>
            <person name="Wang G."/>
        </authorList>
    </citation>
    <scope>NUCLEOTIDE SEQUENCE [LARGE SCALE GENOMIC DNA]</scope>
    <source>
        <strain evidence="3 4">JSM 076056</strain>
    </source>
</reference>
<name>A0A0A5GS72_9BACI</name>
<organism evidence="3 4">
    <name type="scientific">Pontibacillus halophilus JSM 076056 = DSM 19796</name>
    <dbReference type="NCBI Taxonomy" id="1385510"/>
    <lineage>
        <taxon>Bacteria</taxon>
        <taxon>Bacillati</taxon>
        <taxon>Bacillota</taxon>
        <taxon>Bacilli</taxon>
        <taxon>Bacillales</taxon>
        <taxon>Bacillaceae</taxon>
        <taxon>Pontibacillus</taxon>
    </lineage>
</organism>
<dbReference type="Proteomes" id="UP000030528">
    <property type="component" value="Unassembled WGS sequence"/>
</dbReference>
<dbReference type="SUPFAM" id="SSF53756">
    <property type="entry name" value="UDP-Glycosyltransferase/glycogen phosphorylase"/>
    <property type="match status" value="1"/>
</dbReference>
<dbReference type="AlphaFoldDB" id="A0A0A5GS72"/>
<evidence type="ECO:0000313" key="3">
    <source>
        <dbReference type="EMBL" id="KGX94083.1"/>
    </source>
</evidence>
<dbReference type="CDD" id="cd03801">
    <property type="entry name" value="GT4_PimA-like"/>
    <property type="match status" value="1"/>
</dbReference>
<dbReference type="GO" id="GO:0016757">
    <property type="term" value="F:glycosyltransferase activity"/>
    <property type="evidence" value="ECO:0007669"/>
    <property type="project" value="InterPro"/>
</dbReference>
<dbReference type="PANTHER" id="PTHR45947">
    <property type="entry name" value="SULFOQUINOVOSYL TRANSFERASE SQD2"/>
    <property type="match status" value="1"/>
</dbReference>
<protein>
    <recommendedName>
        <fullName evidence="5">Glycosyl transferase family 1</fullName>
    </recommendedName>
</protein>
<dbReference type="Gene3D" id="3.40.50.2000">
    <property type="entry name" value="Glycogen Phosphorylase B"/>
    <property type="match status" value="2"/>
</dbReference>
<dbReference type="Pfam" id="PF13439">
    <property type="entry name" value="Glyco_transf_4"/>
    <property type="match status" value="1"/>
</dbReference>
<evidence type="ECO:0000313" key="4">
    <source>
        <dbReference type="Proteomes" id="UP000030528"/>
    </source>
</evidence>
<comment type="caution">
    <text evidence="3">The sequence shown here is derived from an EMBL/GenBank/DDBJ whole genome shotgun (WGS) entry which is preliminary data.</text>
</comment>
<gene>
    <name evidence="3" type="ORF">N781_01600</name>
</gene>
<evidence type="ECO:0008006" key="5">
    <source>
        <dbReference type="Google" id="ProtNLM"/>
    </source>
</evidence>
<dbReference type="InterPro" id="IPR050194">
    <property type="entry name" value="Glycosyltransferase_grp1"/>
</dbReference>
<feature type="domain" description="Glycosyl transferase family 1" evidence="1">
    <location>
        <begin position="158"/>
        <end position="303"/>
    </location>
</feature>
<dbReference type="EMBL" id="AVPE01000001">
    <property type="protein sequence ID" value="KGX94083.1"/>
    <property type="molecule type" value="Genomic_DNA"/>
</dbReference>
<dbReference type="STRING" id="1385510.GCA_000425205_00160"/>
<dbReference type="Pfam" id="PF00534">
    <property type="entry name" value="Glycos_transf_1"/>
    <property type="match status" value="1"/>
</dbReference>
<dbReference type="PANTHER" id="PTHR45947:SF3">
    <property type="entry name" value="SULFOQUINOVOSYL TRANSFERASE SQD2"/>
    <property type="match status" value="1"/>
</dbReference>
<evidence type="ECO:0000259" key="2">
    <source>
        <dbReference type="Pfam" id="PF13439"/>
    </source>
</evidence>